<dbReference type="OrthoDB" id="8632168at2"/>
<name>A0A193G0P9_9BORD</name>
<keyword evidence="4" id="KW-1185">Reference proteome</keyword>
<dbReference type="RefSeq" id="WP_066354289.1">
    <property type="nucleotide sequence ID" value="NZ_CBCSFJ010000013.1"/>
</dbReference>
<dbReference type="Proteomes" id="UP000092213">
    <property type="component" value="Chromosome"/>
</dbReference>
<evidence type="ECO:0000256" key="1">
    <source>
        <dbReference type="SAM" id="MobiDB-lite"/>
    </source>
</evidence>
<sequence>MNTISAPTSGMAMQNALPDPVQNPASAGPCGASESFMMSMIAEAERLMGDSARKLNSDESQAAIMRTEAAWQKKRAAVFEGCNRELDAAWWRKITKIATGLFSMFGGALSLGSAVGAGNQVNKAFTEGTLASMTQYTDRGNKVDTWSRVGQTAQSLPQGVGALAASYGESETAEAEVRKRYQDVEGQMSDNDAQVTMELWRKRYGDASEATRRVDKINETRAEYLRSAVRILA</sequence>
<evidence type="ECO:0000313" key="3">
    <source>
        <dbReference type="EMBL" id="ANN73440.1"/>
    </source>
</evidence>
<evidence type="ECO:0000313" key="4">
    <source>
        <dbReference type="Proteomes" id="UP000091897"/>
    </source>
</evidence>
<dbReference type="EMBL" id="CP016171">
    <property type="protein sequence ID" value="ANN73440.1"/>
    <property type="molecule type" value="Genomic_DNA"/>
</dbReference>
<reference evidence="4 5" key="1">
    <citation type="submission" date="2016-06" db="EMBL/GenBank/DDBJ databases">
        <title>Complete genome sequences of Bordetella bronchialis and Bordetella flabilis.</title>
        <authorList>
            <person name="LiPuma J.J."/>
            <person name="Spilker T."/>
        </authorList>
    </citation>
    <scope>NUCLEOTIDE SEQUENCE [LARGE SCALE GENOMIC DNA]</scope>
    <source>
        <strain evidence="3 5">AU17976</strain>
        <strain evidence="2 4">AU3182</strain>
    </source>
</reference>
<feature type="compositionally biased region" description="Polar residues" evidence="1">
    <location>
        <begin position="1"/>
        <end position="12"/>
    </location>
</feature>
<dbReference type="STRING" id="463025.BAU08_20670"/>
<evidence type="ECO:0000313" key="2">
    <source>
        <dbReference type="EMBL" id="ANN68300.1"/>
    </source>
</evidence>
<evidence type="ECO:0000313" key="5">
    <source>
        <dbReference type="Proteomes" id="UP000092213"/>
    </source>
</evidence>
<dbReference type="EMBL" id="CP016170">
    <property type="protein sequence ID" value="ANN68300.1"/>
    <property type="molecule type" value="Genomic_DNA"/>
</dbReference>
<feature type="region of interest" description="Disordered" evidence="1">
    <location>
        <begin position="1"/>
        <end position="29"/>
    </location>
</feature>
<organism evidence="3 5">
    <name type="scientific">Bordetella bronchialis</name>
    <dbReference type="NCBI Taxonomy" id="463025"/>
    <lineage>
        <taxon>Bacteria</taxon>
        <taxon>Pseudomonadati</taxon>
        <taxon>Pseudomonadota</taxon>
        <taxon>Betaproteobacteria</taxon>
        <taxon>Burkholderiales</taxon>
        <taxon>Alcaligenaceae</taxon>
        <taxon>Bordetella</taxon>
    </lineage>
</organism>
<gene>
    <name evidence="2" type="ORF">BAU06_20140</name>
    <name evidence="3" type="ORF">BAU08_20670</name>
</gene>
<dbReference type="Proteomes" id="UP000091897">
    <property type="component" value="Chromosome"/>
</dbReference>
<dbReference type="AlphaFoldDB" id="A0A193G0P9"/>
<dbReference type="KEGG" id="bbro:BAU06_20140"/>
<protein>
    <submittedName>
        <fullName evidence="3">Uncharacterized protein</fullName>
    </submittedName>
</protein>
<proteinExistence type="predicted"/>
<accession>A0A193G0P9</accession>